<name>A0A5U3ITX1_SALER</name>
<sequence>MTEEEKIKLVFPVAARLTADYSRSQEYKDGKKNNPGFTISPEEYFKGEYSFYMKLLNEKLKNLNQDPPNQKA</sequence>
<comment type="caution">
    <text evidence="1">The sequence shown here is derived from an EMBL/GenBank/DDBJ whole genome shotgun (WGS) entry which is preliminary data.</text>
</comment>
<protein>
    <submittedName>
        <fullName evidence="1">Uncharacterized protein</fullName>
    </submittedName>
</protein>
<reference evidence="1" key="1">
    <citation type="submission" date="2018-07" db="EMBL/GenBank/DDBJ databases">
        <authorList>
            <consortium name="GenomeTrakr network: Whole genome sequencing for foodborne pathogen traceback"/>
        </authorList>
    </citation>
    <scope>NUCLEOTIDE SEQUENCE [LARGE SCALE GENOMIC DNA]</scope>
    <source>
        <strain evidence="1">FDA00008842</strain>
    </source>
</reference>
<dbReference type="Proteomes" id="UP000839610">
    <property type="component" value="Unassembled WGS sequence"/>
</dbReference>
<proteinExistence type="predicted"/>
<organism evidence="1">
    <name type="scientific">Salmonella enterica</name>
    <name type="common">Salmonella choleraesuis</name>
    <dbReference type="NCBI Taxonomy" id="28901"/>
    <lineage>
        <taxon>Bacteria</taxon>
        <taxon>Pseudomonadati</taxon>
        <taxon>Pseudomonadota</taxon>
        <taxon>Gammaproteobacteria</taxon>
        <taxon>Enterobacterales</taxon>
        <taxon>Enterobacteriaceae</taxon>
        <taxon>Salmonella</taxon>
    </lineage>
</organism>
<evidence type="ECO:0000313" key="1">
    <source>
        <dbReference type="EMBL" id="EBP4586535.1"/>
    </source>
</evidence>
<dbReference type="EMBL" id="AAGLUV010000038">
    <property type="protein sequence ID" value="EBP4586535.1"/>
    <property type="molecule type" value="Genomic_DNA"/>
</dbReference>
<accession>A0A5U3ITX1</accession>
<gene>
    <name evidence="1" type="ORF">VH79_25885</name>
</gene>
<dbReference type="AlphaFoldDB" id="A0A5U3ITX1"/>